<comment type="caution">
    <text evidence="1">The sequence shown here is derived from an EMBL/GenBank/DDBJ whole genome shotgun (WGS) entry which is preliminary data.</text>
</comment>
<evidence type="ECO:0000313" key="1">
    <source>
        <dbReference type="EMBL" id="MPC54967.1"/>
    </source>
</evidence>
<reference evidence="1 2" key="1">
    <citation type="submission" date="2019-05" db="EMBL/GenBank/DDBJ databases">
        <title>Another draft genome of Portunus trituberculatus and its Hox gene families provides insights of decapod evolution.</title>
        <authorList>
            <person name="Jeong J.-H."/>
            <person name="Song I."/>
            <person name="Kim S."/>
            <person name="Choi T."/>
            <person name="Kim D."/>
            <person name="Ryu S."/>
            <person name="Kim W."/>
        </authorList>
    </citation>
    <scope>NUCLEOTIDE SEQUENCE [LARGE SCALE GENOMIC DNA]</scope>
    <source>
        <tissue evidence="1">Muscle</tissue>
    </source>
</reference>
<dbReference type="Proteomes" id="UP000324222">
    <property type="component" value="Unassembled WGS sequence"/>
</dbReference>
<protein>
    <submittedName>
        <fullName evidence="1">Uncharacterized protein</fullName>
    </submittedName>
</protein>
<gene>
    <name evidence="1" type="ORF">E2C01_048897</name>
</gene>
<dbReference type="EMBL" id="VSRR010012782">
    <property type="protein sequence ID" value="MPC54967.1"/>
    <property type="molecule type" value="Genomic_DNA"/>
</dbReference>
<proteinExistence type="predicted"/>
<evidence type="ECO:0000313" key="2">
    <source>
        <dbReference type="Proteomes" id="UP000324222"/>
    </source>
</evidence>
<dbReference type="AlphaFoldDB" id="A0A5B7GCE0"/>
<sequence length="178" mass="18590">MHALGSEGSSSARVRILSTVRVYVGLSHSGQRFPSGYASIHLPPHKSTFPGTRSTCTIITATKRPTNIHPAANIQNSSRATLSPPLRHSPSPLLTDAHLYSSILSSVVGERGALLGEGVGVGQGQLGGGRAVNGLHRASRPHPCAASLARGRHLREEEDGESDATCGGGRLIICYSGR</sequence>
<keyword evidence="2" id="KW-1185">Reference proteome</keyword>
<name>A0A5B7GCE0_PORTR</name>
<accession>A0A5B7GCE0</accession>
<organism evidence="1 2">
    <name type="scientific">Portunus trituberculatus</name>
    <name type="common">Swimming crab</name>
    <name type="synonym">Neptunus trituberculatus</name>
    <dbReference type="NCBI Taxonomy" id="210409"/>
    <lineage>
        <taxon>Eukaryota</taxon>
        <taxon>Metazoa</taxon>
        <taxon>Ecdysozoa</taxon>
        <taxon>Arthropoda</taxon>
        <taxon>Crustacea</taxon>
        <taxon>Multicrustacea</taxon>
        <taxon>Malacostraca</taxon>
        <taxon>Eumalacostraca</taxon>
        <taxon>Eucarida</taxon>
        <taxon>Decapoda</taxon>
        <taxon>Pleocyemata</taxon>
        <taxon>Brachyura</taxon>
        <taxon>Eubrachyura</taxon>
        <taxon>Portunoidea</taxon>
        <taxon>Portunidae</taxon>
        <taxon>Portuninae</taxon>
        <taxon>Portunus</taxon>
    </lineage>
</organism>